<evidence type="ECO:0000313" key="2">
    <source>
        <dbReference type="EMBL" id="KAG7055182.1"/>
    </source>
</evidence>
<protein>
    <submittedName>
        <fullName evidence="2">Uncharacterized protein</fullName>
    </submittedName>
</protein>
<keyword evidence="3" id="KW-1185">Reference proteome</keyword>
<reference evidence="2" key="1">
    <citation type="submission" date="2021-05" db="EMBL/GenBank/DDBJ databases">
        <title>Comparative genomics of three Colletotrichum scovillei strains and genetic complementation revealed genes involved fungal growth and virulence on chili pepper.</title>
        <authorList>
            <person name="Hsieh D.-K."/>
            <person name="Chuang S.-C."/>
            <person name="Chen C.-Y."/>
            <person name="Chao Y.-T."/>
            <person name="Lu M.-Y.J."/>
            <person name="Lee M.-H."/>
            <person name="Shih M.-C."/>
        </authorList>
    </citation>
    <scope>NUCLEOTIDE SEQUENCE</scope>
    <source>
        <strain evidence="2">Coll-153</strain>
    </source>
</reference>
<dbReference type="AlphaFoldDB" id="A0A9P7REX8"/>
<feature type="region of interest" description="Disordered" evidence="1">
    <location>
        <begin position="1"/>
        <end position="48"/>
    </location>
</feature>
<name>A0A9P7REX8_9PEZI</name>
<gene>
    <name evidence="2" type="ORF">JMJ77_007648</name>
</gene>
<accession>A0A9P7REX8</accession>
<sequence>NLEENLPQRRPESARAPETFGVKPGGTLSCPGTSSKTQSCQYKVAEQH</sequence>
<dbReference type="Proteomes" id="UP000699042">
    <property type="component" value="Unassembled WGS sequence"/>
</dbReference>
<comment type="caution">
    <text evidence="2">The sequence shown here is derived from an EMBL/GenBank/DDBJ whole genome shotgun (WGS) entry which is preliminary data.</text>
</comment>
<evidence type="ECO:0000256" key="1">
    <source>
        <dbReference type="SAM" id="MobiDB-lite"/>
    </source>
</evidence>
<feature type="compositionally biased region" description="Polar residues" evidence="1">
    <location>
        <begin position="30"/>
        <end position="41"/>
    </location>
</feature>
<evidence type="ECO:0000313" key="3">
    <source>
        <dbReference type="Proteomes" id="UP000699042"/>
    </source>
</evidence>
<dbReference type="EMBL" id="JAESDN010000002">
    <property type="protein sequence ID" value="KAG7055182.1"/>
    <property type="molecule type" value="Genomic_DNA"/>
</dbReference>
<feature type="non-terminal residue" evidence="2">
    <location>
        <position position="1"/>
    </location>
</feature>
<proteinExistence type="predicted"/>
<feature type="non-terminal residue" evidence="2">
    <location>
        <position position="48"/>
    </location>
</feature>
<feature type="compositionally biased region" description="Basic and acidic residues" evidence="1">
    <location>
        <begin position="1"/>
        <end position="15"/>
    </location>
</feature>
<organism evidence="2 3">
    <name type="scientific">Colletotrichum scovillei</name>
    <dbReference type="NCBI Taxonomy" id="1209932"/>
    <lineage>
        <taxon>Eukaryota</taxon>
        <taxon>Fungi</taxon>
        <taxon>Dikarya</taxon>
        <taxon>Ascomycota</taxon>
        <taxon>Pezizomycotina</taxon>
        <taxon>Sordariomycetes</taxon>
        <taxon>Hypocreomycetidae</taxon>
        <taxon>Glomerellales</taxon>
        <taxon>Glomerellaceae</taxon>
        <taxon>Colletotrichum</taxon>
        <taxon>Colletotrichum acutatum species complex</taxon>
    </lineage>
</organism>